<dbReference type="STRING" id="1834191.A5886_002631"/>
<dbReference type="OrthoDB" id="2178323at2"/>
<dbReference type="Proteomes" id="UP000195043">
    <property type="component" value="Unassembled WGS sequence"/>
</dbReference>
<keyword evidence="2" id="KW-1185">Reference proteome</keyword>
<accession>A0A242A9Y3</accession>
<sequence>MYSELDDFLESESGKSIEDKKNMINEMVDILDLEQLTQVIHFLKEPFYTNTLKDYLLDSRLPDIKSKEFLFLVQAAKYSGNIVKKLMNKSGISNYYLDKFIDKYNLQEVSSGAYIFPHKSIDAPFLFQSHYSRAVISHESALYMLDLTDVIPRRTIMSMPKDYKFSQLEKISNRYIDIYGELYNHTKSLVLNYYENDPIFLTRNAPIGGTQIVTTKTRHNNPIRMTSAERTIADIFTPNANTEEEVKYEALKKYHDLYPQGSNRLRRIAHQQGVLEVLDKYLWELQLF</sequence>
<protein>
    <submittedName>
        <fullName evidence="1">Uncharacterized protein</fullName>
    </submittedName>
</protein>
<reference evidence="1 2" key="1">
    <citation type="submission" date="2017-05" db="EMBL/GenBank/DDBJ databases">
        <title>The Genome Sequence of Enterococcus sp. 8G7_MSG3316.</title>
        <authorList>
            <consortium name="The Broad Institute Genomics Platform"/>
            <consortium name="The Broad Institute Genomic Center for Infectious Diseases"/>
            <person name="Earl A."/>
            <person name="Manson A."/>
            <person name="Schwartman J."/>
            <person name="Gilmore M."/>
            <person name="Abouelleil A."/>
            <person name="Cao P."/>
            <person name="Chapman S."/>
            <person name="Cusick C."/>
            <person name="Shea T."/>
            <person name="Young S."/>
            <person name="Neafsey D."/>
            <person name="Nusbaum C."/>
            <person name="Birren B."/>
        </authorList>
    </citation>
    <scope>NUCLEOTIDE SEQUENCE [LARGE SCALE GENOMIC DNA]</scope>
    <source>
        <strain evidence="1 2">8G7_MSG3316</strain>
    </source>
</reference>
<evidence type="ECO:0000313" key="2">
    <source>
        <dbReference type="Proteomes" id="UP000195043"/>
    </source>
</evidence>
<dbReference type="RefSeq" id="WP_086275545.1">
    <property type="nucleotide sequence ID" value="NZ_NGKU01000001.1"/>
</dbReference>
<dbReference type="AlphaFoldDB" id="A0A242A9Y3"/>
<dbReference type="EMBL" id="NGKU01000001">
    <property type="protein sequence ID" value="OTN77531.1"/>
    <property type="molecule type" value="Genomic_DNA"/>
</dbReference>
<gene>
    <name evidence="1" type="ORF">A5886_002631</name>
</gene>
<evidence type="ECO:0000313" key="1">
    <source>
        <dbReference type="EMBL" id="OTN77531.1"/>
    </source>
</evidence>
<proteinExistence type="predicted"/>
<organism evidence="1 2">
    <name type="scientific">Candidatus Enterococcus testudinis</name>
    <dbReference type="NCBI Taxonomy" id="1834191"/>
    <lineage>
        <taxon>Bacteria</taxon>
        <taxon>Bacillati</taxon>
        <taxon>Bacillota</taxon>
        <taxon>Bacilli</taxon>
        <taxon>Lactobacillales</taxon>
        <taxon>Enterococcaceae</taxon>
        <taxon>Enterococcus</taxon>
    </lineage>
</organism>
<comment type="caution">
    <text evidence="1">The sequence shown here is derived from an EMBL/GenBank/DDBJ whole genome shotgun (WGS) entry which is preliminary data.</text>
</comment>
<name>A0A242A9Y3_9ENTE</name>